<dbReference type="GO" id="GO:0004334">
    <property type="term" value="F:fumarylacetoacetase activity"/>
    <property type="evidence" value="ECO:0007669"/>
    <property type="project" value="UniProtKB-EC"/>
</dbReference>
<name>A0A1R4G0B4_9MICO</name>
<protein>
    <submittedName>
        <fullName evidence="2">Fumarylacetoacetase</fullName>
        <ecNumber evidence="2">3.7.1.2</ecNumber>
    </submittedName>
</protein>
<dbReference type="InterPro" id="IPR036663">
    <property type="entry name" value="Fumarylacetoacetase_C_sf"/>
</dbReference>
<accession>A0A1R4G0B4</accession>
<organism evidence="2 3">
    <name type="scientific">Agrococcus casei LMG 22410</name>
    <dbReference type="NCBI Taxonomy" id="1255656"/>
    <lineage>
        <taxon>Bacteria</taxon>
        <taxon>Bacillati</taxon>
        <taxon>Actinomycetota</taxon>
        <taxon>Actinomycetes</taxon>
        <taxon>Micrococcales</taxon>
        <taxon>Microbacteriaceae</taxon>
        <taxon>Agrococcus</taxon>
    </lineage>
</organism>
<evidence type="ECO:0000313" key="3">
    <source>
        <dbReference type="Proteomes" id="UP000195787"/>
    </source>
</evidence>
<proteinExistence type="predicted"/>
<reference evidence="2 3" key="1">
    <citation type="submission" date="2017-02" db="EMBL/GenBank/DDBJ databases">
        <authorList>
            <person name="Peterson S.W."/>
        </authorList>
    </citation>
    <scope>NUCLEOTIDE SEQUENCE [LARGE SCALE GENOMIC DNA]</scope>
    <source>
        <strain evidence="2 3">LMG 22410</strain>
    </source>
</reference>
<dbReference type="EMBL" id="FUHU01000035">
    <property type="protein sequence ID" value="SJM61614.1"/>
    <property type="molecule type" value="Genomic_DNA"/>
</dbReference>
<dbReference type="Pfam" id="PF01557">
    <property type="entry name" value="FAA_hydrolase"/>
    <property type="match status" value="1"/>
</dbReference>
<dbReference type="AlphaFoldDB" id="A0A1R4G0B4"/>
<dbReference type="SUPFAM" id="SSF56529">
    <property type="entry name" value="FAH"/>
    <property type="match status" value="1"/>
</dbReference>
<dbReference type="Gene3D" id="3.90.850.10">
    <property type="entry name" value="Fumarylacetoacetase-like, C-terminal domain"/>
    <property type="match status" value="1"/>
</dbReference>
<feature type="domain" description="Fumarylacetoacetase-like C-terminal" evidence="1">
    <location>
        <begin position="85"/>
        <end position="291"/>
    </location>
</feature>
<dbReference type="RefSeq" id="WP_086991992.1">
    <property type="nucleotide sequence ID" value="NZ_FUHU01000035.1"/>
</dbReference>
<dbReference type="Proteomes" id="UP000195787">
    <property type="component" value="Unassembled WGS sequence"/>
</dbReference>
<keyword evidence="2" id="KW-0378">Hydrolase</keyword>
<dbReference type="GeneID" id="303173123"/>
<evidence type="ECO:0000313" key="2">
    <source>
        <dbReference type="EMBL" id="SJM61614.1"/>
    </source>
</evidence>
<dbReference type="PANTHER" id="PTHR43211">
    <property type="entry name" value="FUMARYLACETOACETATE HYDROLASE"/>
    <property type="match status" value="1"/>
</dbReference>
<dbReference type="InterPro" id="IPR011234">
    <property type="entry name" value="Fumarylacetoacetase-like_C"/>
</dbReference>
<evidence type="ECO:0000259" key="1">
    <source>
        <dbReference type="Pfam" id="PF01557"/>
    </source>
</evidence>
<dbReference type="EC" id="3.7.1.2" evidence="2"/>
<sequence length="313" mass="33549">MRIASIDVEGVRRFGRVDGESFVPLAVGQDPLSLLDATVALQWDAPVPFSATGPLHPPLPVTSLRDFITFEQHTAGSLRAVTGKDEVPEAWFEAPAFYFTNPHAAIGSGQDVPMPPGSEVFDFELEVAVVIGRDGYNLSVEEAWEHIGGYTIFNDWSARDLQQREMRVGLGPAKGKDTATTIGPVIVTPDELAASRDGDRLSLDMEVSINGHRIGGDSLANMAWSFAELISYASRGTWVRRGDILGSGTSGGGCLAEFWGWSGAQVPTPLTVGDEVSMTVEGIGTVSNRIVAGPPMHEVPAARRVKWSQPPLP</sequence>
<dbReference type="PANTHER" id="PTHR43211:SF1">
    <property type="entry name" value="BLL6422 PROTEIN"/>
    <property type="match status" value="1"/>
</dbReference>
<keyword evidence="3" id="KW-1185">Reference proteome</keyword>
<gene>
    <name evidence="2" type="ORF">CZ674_07835</name>
</gene>
<dbReference type="OrthoDB" id="9805307at2"/>